<feature type="domain" description="Plasmid pRiA4b Orf3-like" evidence="1">
    <location>
        <begin position="14"/>
        <end position="189"/>
    </location>
</feature>
<dbReference type="EMBL" id="PFSC01000088">
    <property type="protein sequence ID" value="PJC32460.1"/>
    <property type="molecule type" value="Genomic_DNA"/>
</dbReference>
<reference evidence="3" key="1">
    <citation type="submission" date="2017-09" db="EMBL/GenBank/DDBJ databases">
        <title>Depth-based differentiation of microbial function through sediment-hosted aquifers and enrichment of novel symbionts in the deep terrestrial subsurface.</title>
        <authorList>
            <person name="Probst A.J."/>
            <person name="Ladd B."/>
            <person name="Jarett J.K."/>
            <person name="Geller-Mcgrath D.E."/>
            <person name="Sieber C.M.K."/>
            <person name="Emerson J.B."/>
            <person name="Anantharaman K."/>
            <person name="Thomas B.C."/>
            <person name="Malmstrom R."/>
            <person name="Stieglmeier M."/>
            <person name="Klingl A."/>
            <person name="Woyke T."/>
            <person name="Ryan C.M."/>
            <person name="Banfield J.F."/>
        </authorList>
    </citation>
    <scope>NUCLEOTIDE SEQUENCE [LARGE SCALE GENOMIC DNA]</scope>
</reference>
<accession>A0A2M8EZM0</accession>
<dbReference type="Pfam" id="PF07929">
    <property type="entry name" value="PRiA4_ORF3"/>
    <property type="match status" value="1"/>
</dbReference>
<sequence length="206" mass="24601">MHFTIPKKRPFKNVLQFKITLLNTRPAVWRRVTVPESYTFYDLHVAIQNAMGWTDSHLHCFEKRDSQASRWEYSVKVDCPYATEEFGQEENTIYTTEAPIKQFFKKAKDSMVYIYDFGDNWEHEVILEKIFPREMNVKYPICLDGKLACPLDDCGSIPGYYACMQTFKDQKDKELLEWMGDWNPEYFAPQDVIFENPRKRFLESWE</sequence>
<dbReference type="AlphaFoldDB" id="A0A2M8EZM0"/>
<dbReference type="Proteomes" id="UP000231383">
    <property type="component" value="Unassembled WGS sequence"/>
</dbReference>
<dbReference type="Gene3D" id="3.10.290.30">
    <property type="entry name" value="MM3350-like"/>
    <property type="match status" value="1"/>
</dbReference>
<protein>
    <recommendedName>
        <fullName evidence="1">Plasmid pRiA4b Orf3-like domain-containing protein</fullName>
    </recommendedName>
</protein>
<evidence type="ECO:0000259" key="1">
    <source>
        <dbReference type="Pfam" id="PF07929"/>
    </source>
</evidence>
<dbReference type="InterPro" id="IPR012912">
    <property type="entry name" value="Plasmid_pRiA4b_Orf3-like"/>
</dbReference>
<dbReference type="PANTHER" id="PTHR41878:SF1">
    <property type="entry name" value="TNPR PROTEIN"/>
    <property type="match status" value="1"/>
</dbReference>
<dbReference type="InterPro" id="IPR024047">
    <property type="entry name" value="MM3350-like_sf"/>
</dbReference>
<proteinExistence type="predicted"/>
<gene>
    <name evidence="2" type="ORF">CO051_03215</name>
</gene>
<organism evidence="2 3">
    <name type="scientific">Candidatus Roizmanbacteria bacterium CG_4_9_14_0_2_um_filter_39_13</name>
    <dbReference type="NCBI Taxonomy" id="1974839"/>
    <lineage>
        <taxon>Bacteria</taxon>
        <taxon>Candidatus Roizmaniibacteriota</taxon>
    </lineage>
</organism>
<comment type="caution">
    <text evidence="2">The sequence shown here is derived from an EMBL/GenBank/DDBJ whole genome shotgun (WGS) entry which is preliminary data.</text>
</comment>
<dbReference type="PANTHER" id="PTHR41878">
    <property type="entry name" value="LEXA REPRESSOR-RELATED"/>
    <property type="match status" value="1"/>
</dbReference>
<evidence type="ECO:0000313" key="2">
    <source>
        <dbReference type="EMBL" id="PJC32460.1"/>
    </source>
</evidence>
<dbReference type="SUPFAM" id="SSF159941">
    <property type="entry name" value="MM3350-like"/>
    <property type="match status" value="1"/>
</dbReference>
<evidence type="ECO:0000313" key="3">
    <source>
        <dbReference type="Proteomes" id="UP000231383"/>
    </source>
</evidence>
<name>A0A2M8EZM0_9BACT</name>